<dbReference type="AlphaFoldDB" id="A0A0G4QBS3"/>
<comment type="subcellular location">
    <subcellularLocation>
        <location evidence="4">Cell inner membrane</location>
        <topology evidence="4">Peripheral membrane protein</topology>
        <orientation evidence="4">Cytoplasmic side</orientation>
    </subcellularLocation>
    <text evidence="4">Loosely associated with the cytoplasmic side of the inner membrane, probably via SecY.</text>
</comment>
<dbReference type="EMBL" id="CVRY01000005">
    <property type="protein sequence ID" value="CRL63392.1"/>
    <property type="molecule type" value="Genomic_DNA"/>
</dbReference>
<reference evidence="6" key="1">
    <citation type="submission" date="2015-06" db="EMBL/GenBank/DDBJ databases">
        <authorList>
            <person name="Urmite Genomes"/>
        </authorList>
    </citation>
    <scope>NUCLEOTIDE SEQUENCE [LARGE SCALE GENOMIC DNA]</scope>
    <source>
        <strain evidence="6">CSUR P1867</strain>
    </source>
</reference>
<evidence type="ECO:0000313" key="6">
    <source>
        <dbReference type="Proteomes" id="UP000183920"/>
    </source>
</evidence>
<evidence type="ECO:0000256" key="1">
    <source>
        <dbReference type="ARBA" id="ARBA00022475"/>
    </source>
</evidence>
<evidence type="ECO:0000256" key="2">
    <source>
        <dbReference type="ARBA" id="ARBA00022519"/>
    </source>
</evidence>
<dbReference type="InterPro" id="IPR009948">
    <property type="entry name" value="Syd"/>
</dbReference>
<evidence type="ECO:0000256" key="3">
    <source>
        <dbReference type="ARBA" id="ARBA00023136"/>
    </source>
</evidence>
<dbReference type="InterPro" id="IPR038228">
    <property type="entry name" value="Syd_sf"/>
</dbReference>
<dbReference type="Gene3D" id="3.40.1580.20">
    <property type="entry name" value="Syd protein"/>
    <property type="match status" value="1"/>
</dbReference>
<dbReference type="GO" id="GO:0009898">
    <property type="term" value="C:cytoplasmic side of plasma membrane"/>
    <property type="evidence" value="ECO:0007669"/>
    <property type="project" value="InterPro"/>
</dbReference>
<proteinExistence type="inferred from homology"/>
<name>A0A0G4QBS3_9GAMM</name>
<sequence length="183" mass="20954">MTENISSELKAFTKKYVDLWQEKSGLPPASEDLYGVPSICISRTGDEVVYWLPQPFVGIDKLEKIEKAMGIIIRPELHDYFTTQYAGDMQVRFRDIDFSLIQVWSEEDFIRLQENIIGHLVTQKRLKLTPTLFIGTTDSENEIISVCNVSGEVILETFGKKKREVLAENLSLFLSELVAVYNE</sequence>
<dbReference type="Pfam" id="PF07348">
    <property type="entry name" value="Syd"/>
    <property type="match status" value="1"/>
</dbReference>
<comment type="similarity">
    <text evidence="4">Belongs to the Syd family.</text>
</comment>
<evidence type="ECO:0000256" key="4">
    <source>
        <dbReference type="HAMAP-Rule" id="MF_01104"/>
    </source>
</evidence>
<keyword evidence="3 4" id="KW-0472">Membrane</keyword>
<keyword evidence="2 4" id="KW-0997">Cell inner membrane</keyword>
<protein>
    <recommendedName>
        <fullName evidence="4">Protein Syd</fullName>
    </recommendedName>
</protein>
<gene>
    <name evidence="4" type="primary">syd</name>
    <name evidence="5" type="ORF">BN1804_02460</name>
</gene>
<organism evidence="5 6">
    <name type="scientific">Proteus penneri</name>
    <dbReference type="NCBI Taxonomy" id="102862"/>
    <lineage>
        <taxon>Bacteria</taxon>
        <taxon>Pseudomonadati</taxon>
        <taxon>Pseudomonadota</taxon>
        <taxon>Gammaproteobacteria</taxon>
        <taxon>Enterobacterales</taxon>
        <taxon>Morganellaceae</taxon>
        <taxon>Proteus</taxon>
    </lineage>
</organism>
<dbReference type="RefSeq" id="WP_072064270.1">
    <property type="nucleotide sequence ID" value="NZ_CVRY01000005.1"/>
</dbReference>
<dbReference type="HAMAP" id="MF_01104">
    <property type="entry name" value="Syd"/>
    <property type="match status" value="1"/>
</dbReference>
<accession>A0A0G4QBS3</accession>
<dbReference type="NCBIfam" id="NF003439">
    <property type="entry name" value="PRK04968.1"/>
    <property type="match status" value="1"/>
</dbReference>
<evidence type="ECO:0000313" key="5">
    <source>
        <dbReference type="EMBL" id="CRL63392.1"/>
    </source>
</evidence>
<keyword evidence="1 4" id="KW-1003">Cell membrane</keyword>
<dbReference type="CDD" id="cd16323">
    <property type="entry name" value="Syd"/>
    <property type="match status" value="1"/>
</dbReference>
<dbReference type="Proteomes" id="UP000183920">
    <property type="component" value="Unassembled WGS sequence"/>
</dbReference>
<comment type="function">
    <text evidence="4">Interacts with the SecY protein in vivo. May bind preferentially to an uncomplexed state of SecY, thus functioning either as a chelating agent for excess SecY in the cell or as a regulatory factor that negatively controls the translocase function.</text>
</comment>